<dbReference type="RefSeq" id="WP_013896044.1">
    <property type="nucleotide sequence ID" value="NC_015675.1"/>
</dbReference>
<dbReference type="KEGG" id="mop:Mesop_4979"/>
<proteinExistence type="predicted"/>
<gene>
    <name evidence="2" type="ordered locus">Mesop_4979</name>
</gene>
<reference evidence="2 3" key="1">
    <citation type="submission" date="2010-10" db="EMBL/GenBank/DDBJ databases">
        <title>Complete sequence of Mesorhizobium opportunistum WSM2075.</title>
        <authorList>
            <consortium name="US DOE Joint Genome Institute"/>
            <person name="Lucas S."/>
            <person name="Copeland A."/>
            <person name="Lapidus A."/>
            <person name="Cheng J.-F."/>
            <person name="Bruce D."/>
            <person name="Goodwin L."/>
            <person name="Pitluck S."/>
            <person name="Chertkov O."/>
            <person name="Misra M."/>
            <person name="Detter J.C."/>
            <person name="Han C."/>
            <person name="Tapia R."/>
            <person name="Land M."/>
            <person name="Hauser L."/>
            <person name="Kyrpides N."/>
            <person name="Ovchinnikova G."/>
            <person name="Mavrommatis K.M."/>
            <person name="Tiwari R.P."/>
            <person name="Howieson J.G."/>
            <person name="O'Hara G.W."/>
            <person name="Nandasena K.G."/>
            <person name="Woyke T."/>
        </authorList>
    </citation>
    <scope>NUCLEOTIDE SEQUENCE [LARGE SCALE GENOMIC DNA]</scope>
    <source>
        <strain evidence="3">LMG 24607 / HAMBI 3007 / WSM2075</strain>
    </source>
</reference>
<dbReference type="Proteomes" id="UP000001623">
    <property type="component" value="Chromosome"/>
</dbReference>
<dbReference type="EMBL" id="CP002279">
    <property type="protein sequence ID" value="AEH89399.1"/>
    <property type="molecule type" value="Genomic_DNA"/>
</dbReference>
<feature type="transmembrane region" description="Helical" evidence="1">
    <location>
        <begin position="6"/>
        <end position="24"/>
    </location>
</feature>
<name>F7Y1B4_MESOW</name>
<dbReference type="STRING" id="536019.Mesop_4979"/>
<sequence length="171" mass="18964">MSSVQHWVGVAGLCCDFYGVLLLTKEWPFMFGRGLTRLADKVGVRNVRRAEKIQAKFEKLTADRRRNEHKIFDWTYRLAQSALRLESRREAWAIKRQVTGPAGSVVGADLDIIDPNGLLDPIAVKRLGASIHGFLEDLVENGEARDLSGKGLKWVLVGLTGQLIGTLPLGL</sequence>
<dbReference type="AlphaFoldDB" id="F7Y1B4"/>
<keyword evidence="1" id="KW-1133">Transmembrane helix</keyword>
<keyword evidence="1" id="KW-0812">Transmembrane</keyword>
<organism evidence="2 3">
    <name type="scientific">Mesorhizobium opportunistum (strain LMG 24607 / HAMBI 3007 / WSM2075)</name>
    <dbReference type="NCBI Taxonomy" id="536019"/>
    <lineage>
        <taxon>Bacteria</taxon>
        <taxon>Pseudomonadati</taxon>
        <taxon>Pseudomonadota</taxon>
        <taxon>Alphaproteobacteria</taxon>
        <taxon>Hyphomicrobiales</taxon>
        <taxon>Phyllobacteriaceae</taxon>
        <taxon>Mesorhizobium</taxon>
    </lineage>
</organism>
<accession>F7Y1B4</accession>
<dbReference type="HOGENOM" id="CLU_1561122_0_0_5"/>
<evidence type="ECO:0000313" key="3">
    <source>
        <dbReference type="Proteomes" id="UP000001623"/>
    </source>
</evidence>
<protein>
    <submittedName>
        <fullName evidence="2">Uncharacterized protein</fullName>
    </submittedName>
</protein>
<keyword evidence="1" id="KW-0472">Membrane</keyword>
<evidence type="ECO:0000313" key="2">
    <source>
        <dbReference type="EMBL" id="AEH89399.1"/>
    </source>
</evidence>
<evidence type="ECO:0000256" key="1">
    <source>
        <dbReference type="SAM" id="Phobius"/>
    </source>
</evidence>